<dbReference type="Proteomes" id="UP001057520">
    <property type="component" value="Chromosome"/>
</dbReference>
<feature type="signal peptide" evidence="8">
    <location>
        <begin position="1"/>
        <end position="26"/>
    </location>
</feature>
<evidence type="ECO:0000256" key="2">
    <source>
        <dbReference type="ARBA" id="ARBA00007186"/>
    </source>
</evidence>
<keyword evidence="8" id="KW-0732">Signal</keyword>
<dbReference type="InterPro" id="IPR055235">
    <property type="entry name" value="ASD1_cat"/>
</dbReference>
<reference evidence="10 11" key="1">
    <citation type="submission" date="2022-04" db="EMBL/GenBank/DDBJ databases">
        <title>Genome sequence of soybean root-associated Caulobacter segnis RL271.</title>
        <authorList>
            <person name="Longley R."/>
            <person name="Bonito G."/>
            <person name="Trigodet F."/>
            <person name="Crosson S."/>
            <person name="Fiebig A."/>
        </authorList>
    </citation>
    <scope>NUCLEOTIDE SEQUENCE [LARGE SCALE GENOMIC DNA]</scope>
    <source>
        <strain evidence="10 11">RL271</strain>
    </source>
</reference>
<dbReference type="InterPro" id="IPR017853">
    <property type="entry name" value="GH"/>
</dbReference>
<protein>
    <recommendedName>
        <fullName evidence="4">non-reducing end alpha-L-arabinofuranosidase</fullName>
        <ecNumber evidence="4">3.2.1.55</ecNumber>
    </recommendedName>
</protein>
<dbReference type="EC" id="3.2.1.55" evidence="4"/>
<dbReference type="PANTHER" id="PTHR43576">
    <property type="entry name" value="ALPHA-L-ARABINOFURANOSIDASE C-RELATED"/>
    <property type="match status" value="1"/>
</dbReference>
<dbReference type="EMBL" id="CP096040">
    <property type="protein sequence ID" value="USQ98322.1"/>
    <property type="molecule type" value="Genomic_DNA"/>
</dbReference>
<keyword evidence="11" id="KW-1185">Reference proteome</keyword>
<sequence>MGKRFLGAAVALLAMAAAGAPVGVQAAELAATATLKADQPGAPISRYIYGQFSEHLGAGIYDGVWVGTNSKIPNVRGVRTDVVTALKEAHVPVIRWPGGCFADEYRWRDGIGPRDKRPSRKNNWWGGSPETNAFGTHEFMDFAEQVGADPYVSINVGSSDPTEMREWIEYMTSPGDDTLAQERRANGRDKPFKVPFIGIGNESWGCGGEMTPEYYANEYRRFSAFFHKNDDNPAVRVASGANAFNTNWTDVLTKNAGKFMDAISLHYYTLPTGNWDKKGAATGFDKAAWGKTMAQTLRMDDLIKQHVAVMDKNDPSKRIGLYVDEWGTWYDVEPGTNPGHLYQLNTLRDGVVAAANFNIFHHYTDRVKMTNIAQTINVLQAMILTKGDQIVLTPTYYAYKMYVPFQDSTAIPLDVTAPEIDVAGTKIPAFNASAAKGKDGKTYIAVANMSPDDGVKLSVTLGTLKAKAVSGQVLTADKMDAMNAFGAKPAVAPVAFKGAKLSGDKLTLDVPSKSVVVVAVE</sequence>
<dbReference type="PANTHER" id="PTHR43576:SF2">
    <property type="entry name" value="INTRACELLULAR EXO-ALPHA-L-ARABINOFURANOSIDASE 2"/>
    <property type="match status" value="1"/>
</dbReference>
<evidence type="ECO:0000256" key="7">
    <source>
        <dbReference type="ARBA" id="ARBA00023295"/>
    </source>
</evidence>
<dbReference type="SMART" id="SM00813">
    <property type="entry name" value="Alpha-L-AF_C"/>
    <property type="match status" value="1"/>
</dbReference>
<dbReference type="SUPFAM" id="SSF51445">
    <property type="entry name" value="(Trans)glycosidases"/>
    <property type="match status" value="1"/>
</dbReference>
<keyword evidence="5" id="KW-0378">Hydrolase</keyword>
<dbReference type="InterPro" id="IPR013780">
    <property type="entry name" value="Glyco_hydro_b"/>
</dbReference>
<evidence type="ECO:0000256" key="4">
    <source>
        <dbReference type="ARBA" id="ARBA00012670"/>
    </source>
</evidence>
<feature type="chain" id="PRO_5045110662" description="non-reducing end alpha-L-arabinofuranosidase" evidence="8">
    <location>
        <begin position="27"/>
        <end position="521"/>
    </location>
</feature>
<dbReference type="Pfam" id="PF06964">
    <property type="entry name" value="Alpha-L-AF_C"/>
    <property type="match status" value="1"/>
</dbReference>
<evidence type="ECO:0000256" key="6">
    <source>
        <dbReference type="ARBA" id="ARBA00023277"/>
    </source>
</evidence>
<keyword evidence="6" id="KW-0119">Carbohydrate metabolism</keyword>
<comment type="catalytic activity">
    <reaction evidence="1">
        <text>Hydrolysis of terminal non-reducing alpha-L-arabinofuranoside residues in alpha-L-arabinosides.</text>
        <dbReference type="EC" id="3.2.1.55"/>
    </reaction>
</comment>
<dbReference type="Gene3D" id="3.20.20.80">
    <property type="entry name" value="Glycosidases"/>
    <property type="match status" value="1"/>
</dbReference>
<evidence type="ECO:0000313" key="11">
    <source>
        <dbReference type="Proteomes" id="UP001057520"/>
    </source>
</evidence>
<evidence type="ECO:0000313" key="10">
    <source>
        <dbReference type="EMBL" id="USQ98322.1"/>
    </source>
</evidence>
<organism evidence="10 11">
    <name type="scientific">Caulobacter segnis</name>
    <dbReference type="NCBI Taxonomy" id="88688"/>
    <lineage>
        <taxon>Bacteria</taxon>
        <taxon>Pseudomonadati</taxon>
        <taxon>Pseudomonadota</taxon>
        <taxon>Alphaproteobacteria</taxon>
        <taxon>Caulobacterales</taxon>
        <taxon>Caulobacteraceae</taxon>
        <taxon>Caulobacter</taxon>
    </lineage>
</organism>
<evidence type="ECO:0000256" key="1">
    <source>
        <dbReference type="ARBA" id="ARBA00001462"/>
    </source>
</evidence>
<evidence type="ECO:0000256" key="5">
    <source>
        <dbReference type="ARBA" id="ARBA00022801"/>
    </source>
</evidence>
<dbReference type="SUPFAM" id="SSF51011">
    <property type="entry name" value="Glycosyl hydrolase domain"/>
    <property type="match status" value="1"/>
</dbReference>
<comment type="similarity">
    <text evidence="2">Belongs to the glycosyl hydrolase 51 family.</text>
</comment>
<gene>
    <name evidence="10" type="ORF">MZV50_12585</name>
</gene>
<evidence type="ECO:0000259" key="9">
    <source>
        <dbReference type="SMART" id="SM00813"/>
    </source>
</evidence>
<comment type="subunit">
    <text evidence="3">Homohexamer; trimer of dimers.</text>
</comment>
<feature type="domain" description="Alpha-L-arabinofuranosidase C-terminal" evidence="9">
    <location>
        <begin position="324"/>
        <end position="514"/>
    </location>
</feature>
<accession>A0ABY5A240</accession>
<evidence type="ECO:0000256" key="8">
    <source>
        <dbReference type="SAM" id="SignalP"/>
    </source>
</evidence>
<evidence type="ECO:0000256" key="3">
    <source>
        <dbReference type="ARBA" id="ARBA00011165"/>
    </source>
</evidence>
<dbReference type="InterPro" id="IPR010720">
    <property type="entry name" value="Alpha-L-AF_C"/>
</dbReference>
<dbReference type="Pfam" id="PF22848">
    <property type="entry name" value="ASD1_dom"/>
    <property type="match status" value="1"/>
</dbReference>
<dbReference type="Gene3D" id="2.60.40.1180">
    <property type="entry name" value="Golgi alpha-mannosidase II"/>
    <property type="match status" value="1"/>
</dbReference>
<keyword evidence="7" id="KW-0326">Glycosidase</keyword>
<name>A0ABY5A240_9CAUL</name>
<proteinExistence type="inferred from homology"/>